<dbReference type="Proteomes" id="UP000440224">
    <property type="component" value="Unassembled WGS sequence"/>
</dbReference>
<evidence type="ECO:0000256" key="1">
    <source>
        <dbReference type="SAM" id="MobiDB-lite"/>
    </source>
</evidence>
<dbReference type="AlphaFoldDB" id="A0A6N7PRT4"/>
<protein>
    <submittedName>
        <fullName evidence="3">Uncharacterized protein</fullName>
    </submittedName>
</protein>
<evidence type="ECO:0000313" key="4">
    <source>
        <dbReference type="Proteomes" id="UP000440224"/>
    </source>
</evidence>
<feature type="signal peptide" evidence="2">
    <location>
        <begin position="1"/>
        <end position="19"/>
    </location>
</feature>
<proteinExistence type="predicted"/>
<feature type="region of interest" description="Disordered" evidence="1">
    <location>
        <begin position="352"/>
        <end position="384"/>
    </location>
</feature>
<dbReference type="PROSITE" id="PS51257">
    <property type="entry name" value="PROKAR_LIPOPROTEIN"/>
    <property type="match status" value="1"/>
</dbReference>
<name>A0A6N7PRT4_9BACT</name>
<feature type="compositionally biased region" description="Low complexity" evidence="1">
    <location>
        <begin position="354"/>
        <end position="380"/>
    </location>
</feature>
<reference evidence="3 4" key="1">
    <citation type="submission" date="2019-10" db="EMBL/GenBank/DDBJ databases">
        <title>A soil myxobacterium in the family Polyangiaceae.</title>
        <authorList>
            <person name="Li Y."/>
            <person name="Wang J."/>
        </authorList>
    </citation>
    <scope>NUCLEOTIDE SEQUENCE [LARGE SCALE GENOMIC DNA]</scope>
    <source>
        <strain evidence="3 4">DSM 14734</strain>
    </source>
</reference>
<comment type="caution">
    <text evidence="3">The sequence shown here is derived from an EMBL/GenBank/DDBJ whole genome shotgun (WGS) entry which is preliminary data.</text>
</comment>
<sequence length="481" mass="50791">MKRSMVGVAAFFATGIGLAAGCAGGPTVVHSSDEAATPKATQAEAQAVAPTAEPTSKPVTTGTAAEVAGGPSEWGILGPTPAANVDYPSVVRKVESMVGDRNVMAGAQRRGLSVMNVMWEDTGRAQGSSLGPNISDLTLQVRFREDARGGFRTALMPVIRFPNFTDRTGDIPSDRFFVRVGNQKAAGGSIESVPLKDVLRDIRAFASVPGSILGSGNLLAPRDTHFLVSAQAVFLPIPKSGKAEFNPVIFNYQSAPRSPAVLTLLVTREGTSISVIENRGEEMGARGMGQELYFNNKGQRASFTAERRSDVKARIEAQGGPKTEADQSALAKGADVLFLVQVPLVHAQRGRLGGSLPPSAPMAAGAAPMPAPMPKKSAAKAADEESDVEQAVLGHGPNLGPYNEGRNLKLVRDPKFPIRITVQFYKATSNGVVDASDLDGIARSIGSVYEHAEFVGSLVVPEGDPRRPTAWQKIPGEWFPW</sequence>
<feature type="chain" id="PRO_5026824070" evidence="2">
    <location>
        <begin position="20"/>
        <end position="481"/>
    </location>
</feature>
<dbReference type="OrthoDB" id="5486144at2"/>
<evidence type="ECO:0000256" key="2">
    <source>
        <dbReference type="SAM" id="SignalP"/>
    </source>
</evidence>
<evidence type="ECO:0000313" key="3">
    <source>
        <dbReference type="EMBL" id="MRG93536.1"/>
    </source>
</evidence>
<dbReference type="EMBL" id="WJIE01000004">
    <property type="protein sequence ID" value="MRG93536.1"/>
    <property type="molecule type" value="Genomic_DNA"/>
</dbReference>
<organism evidence="3 4">
    <name type="scientific">Polyangium spumosum</name>
    <dbReference type="NCBI Taxonomy" id="889282"/>
    <lineage>
        <taxon>Bacteria</taxon>
        <taxon>Pseudomonadati</taxon>
        <taxon>Myxococcota</taxon>
        <taxon>Polyangia</taxon>
        <taxon>Polyangiales</taxon>
        <taxon>Polyangiaceae</taxon>
        <taxon>Polyangium</taxon>
    </lineage>
</organism>
<accession>A0A6N7PRT4</accession>
<keyword evidence="2" id="KW-0732">Signal</keyword>
<dbReference type="RefSeq" id="WP_153820359.1">
    <property type="nucleotide sequence ID" value="NZ_WJIE01000004.1"/>
</dbReference>
<gene>
    <name evidence="3" type="ORF">GF068_16690</name>
</gene>
<keyword evidence="4" id="KW-1185">Reference proteome</keyword>